<sequence length="331" mass="37796">MKKVLWVKFGWSDYYRGGPIDGNFGWLNDNRGKKKEGRGHEAFNFMPVDGTYYCYVPPQAKVHAPYNADPYGWTVVCLAKHPKRKGIHIVGWYEDATLHGDWRDPPANRPRRSDAGAYDWSYCITSDSAFFVPPELRATPFSDTSIRQGKYSFLAGPHVDANANKRRVLHLLEQRLSSLRRIAIENPDEARLPDPEIDPVDPLRGFGTVEHRKKVEKAAEQAVIEHFAAKGYTQRRVTHLPCGYDFVFSKEKSELHVEVKGTASNTPQFFLSRNEFNKGWANNPIWQLAMVTSALSSAPVVKCYSPKELRDAFEMEPYVYLGRFLPEPNNN</sequence>
<reference evidence="2 3" key="1">
    <citation type="submission" date="2013-12" db="EMBL/GenBank/DDBJ databases">
        <title>Complete genome sequence of Rhizobium etli bv. mimosae IE4771.</title>
        <authorList>
            <person name="Bustos P."/>
            <person name="Santamaria R.I."/>
            <person name="Lozano L."/>
            <person name="Ormeno-Orrillo E."/>
            <person name="Rogel M.A."/>
            <person name="Romero D."/>
            <person name="Cevallos M.A."/>
            <person name="Martinez-Romero E."/>
            <person name="Gonzalez V."/>
        </authorList>
    </citation>
    <scope>NUCLEOTIDE SEQUENCE [LARGE SCALE GENOMIC DNA]</scope>
    <source>
        <strain evidence="2 3">IE4771</strain>
        <plasmid evidence="3">Plasmid pRetIE4771c</plasmid>
    </source>
</reference>
<proteinExistence type="predicted"/>
<accession>A0A060IFQ0</accession>
<dbReference type="Pfam" id="PF13020">
    <property type="entry name" value="NOV_C"/>
    <property type="match status" value="1"/>
</dbReference>
<dbReference type="HOGENOM" id="CLU_896481_0_0_5"/>
<organism evidence="2 3">
    <name type="scientific">Rhizobium etli bv. mimosae str. IE4771</name>
    <dbReference type="NCBI Taxonomy" id="1432050"/>
    <lineage>
        <taxon>Bacteria</taxon>
        <taxon>Pseudomonadati</taxon>
        <taxon>Pseudomonadota</taxon>
        <taxon>Alphaproteobacteria</taxon>
        <taxon>Hyphomicrobiales</taxon>
        <taxon>Rhizobiaceae</taxon>
        <taxon>Rhizobium/Agrobacterium group</taxon>
        <taxon>Rhizobium</taxon>
    </lineage>
</organism>
<dbReference type="Proteomes" id="UP000027180">
    <property type="component" value="Plasmid pRetIE4771c"/>
</dbReference>
<evidence type="ECO:0000259" key="1">
    <source>
        <dbReference type="Pfam" id="PF13020"/>
    </source>
</evidence>
<dbReference type="EMBL" id="CP006989">
    <property type="protein sequence ID" value="AIC30476.1"/>
    <property type="molecule type" value="Genomic_DNA"/>
</dbReference>
<dbReference type="KEGG" id="rei:IE4771_PC00351"/>
<protein>
    <recommendedName>
        <fullName evidence="1">Protein NO VEIN C-terminal domain-containing protein</fullName>
    </recommendedName>
</protein>
<evidence type="ECO:0000313" key="2">
    <source>
        <dbReference type="EMBL" id="AIC30476.1"/>
    </source>
</evidence>
<feature type="domain" description="Protein NO VEIN C-terminal" evidence="1">
    <location>
        <begin position="216"/>
        <end position="301"/>
    </location>
</feature>
<name>A0A060IFQ0_RHIET</name>
<gene>
    <name evidence="2" type="ORF">IE4771_PC00351</name>
</gene>
<keyword evidence="2" id="KW-0614">Plasmid</keyword>
<evidence type="ECO:0000313" key="3">
    <source>
        <dbReference type="Proteomes" id="UP000027180"/>
    </source>
</evidence>
<dbReference type="OrthoDB" id="9802640at2"/>
<dbReference type="AlphaFoldDB" id="A0A060IFQ0"/>
<geneLocation type="plasmid" evidence="2 3">
    <name>pRetIE4771c</name>
</geneLocation>
<dbReference type="InterPro" id="IPR024975">
    <property type="entry name" value="NOV_C"/>
</dbReference>
<dbReference type="RefSeq" id="WP_040141298.1">
    <property type="nucleotide sequence ID" value="NZ_CP006989.1"/>
</dbReference>